<feature type="transmembrane region" description="Helical" evidence="2">
    <location>
        <begin position="64"/>
        <end position="82"/>
    </location>
</feature>
<evidence type="ECO:0000313" key="3">
    <source>
        <dbReference type="EMBL" id="BBY59106.1"/>
    </source>
</evidence>
<keyword evidence="4" id="KW-1185">Reference proteome</keyword>
<keyword evidence="2" id="KW-0812">Transmembrane</keyword>
<evidence type="ECO:0000256" key="1">
    <source>
        <dbReference type="SAM" id="MobiDB-lite"/>
    </source>
</evidence>
<gene>
    <name evidence="3" type="ORF">MSAR_22420</name>
</gene>
<reference evidence="3 4" key="1">
    <citation type="journal article" date="2019" name="Emerg. Microbes Infect.">
        <title>Comprehensive subspecies identification of 175 nontuberculous mycobacteria species based on 7547 genomic profiles.</title>
        <authorList>
            <person name="Matsumoto Y."/>
            <person name="Kinjo T."/>
            <person name="Motooka D."/>
            <person name="Nabeya D."/>
            <person name="Jung N."/>
            <person name="Uechi K."/>
            <person name="Horii T."/>
            <person name="Iida T."/>
            <person name="Fujita J."/>
            <person name="Nakamura S."/>
        </authorList>
    </citation>
    <scope>NUCLEOTIDE SEQUENCE [LARGE SCALE GENOMIC DNA]</scope>
    <source>
        <strain evidence="3 4">JCM 30395</strain>
    </source>
</reference>
<feature type="transmembrane region" description="Helical" evidence="2">
    <location>
        <begin position="6"/>
        <end position="27"/>
    </location>
</feature>
<keyword evidence="2" id="KW-1133">Transmembrane helix</keyword>
<name>A0A7I7STF8_9MYCO</name>
<sequence>MSMQQTLAYAAIGALGVGAIFSSFPLWKSATLSPDSVERRVWWTCCAATAVLLFFSQLPDWRSGLFVSIMTAVALFFVAGFWTNFVKINGRVYGAFSQGRPDRPPALAQSDGDEDDEP</sequence>
<dbReference type="KEGG" id="msar:MSAR_22420"/>
<protein>
    <submittedName>
        <fullName evidence="3">Uncharacterized protein</fullName>
    </submittedName>
</protein>
<keyword evidence="2" id="KW-0472">Membrane</keyword>
<dbReference type="Proteomes" id="UP000466445">
    <property type="component" value="Chromosome"/>
</dbReference>
<dbReference type="EMBL" id="AP022595">
    <property type="protein sequence ID" value="BBY59106.1"/>
    <property type="molecule type" value="Genomic_DNA"/>
</dbReference>
<organism evidence="3 4">
    <name type="scientific">Mycolicibacterium sarraceniae</name>
    <dbReference type="NCBI Taxonomy" id="1534348"/>
    <lineage>
        <taxon>Bacteria</taxon>
        <taxon>Bacillati</taxon>
        <taxon>Actinomycetota</taxon>
        <taxon>Actinomycetes</taxon>
        <taxon>Mycobacteriales</taxon>
        <taxon>Mycobacteriaceae</taxon>
        <taxon>Mycolicibacterium</taxon>
    </lineage>
</organism>
<evidence type="ECO:0000313" key="4">
    <source>
        <dbReference type="Proteomes" id="UP000466445"/>
    </source>
</evidence>
<feature type="region of interest" description="Disordered" evidence="1">
    <location>
        <begin position="96"/>
        <end position="118"/>
    </location>
</feature>
<dbReference type="AlphaFoldDB" id="A0A7I7STF8"/>
<accession>A0A7I7STF8</accession>
<evidence type="ECO:0000256" key="2">
    <source>
        <dbReference type="SAM" id="Phobius"/>
    </source>
</evidence>
<proteinExistence type="predicted"/>